<comment type="subcellular location">
    <subcellularLocation>
        <location evidence="1">Endoplasmic reticulum membrane</location>
        <topology evidence="1">Peripheral membrane protein</topology>
    </subcellularLocation>
</comment>
<protein>
    <recommendedName>
        <fullName evidence="4">UBX domain-containing protein 4</fullName>
    </recommendedName>
    <alternativeName>
        <fullName evidence="5">UBX domain-containing protein 2</fullName>
    </alternativeName>
</protein>
<evidence type="ECO:0000313" key="10">
    <source>
        <dbReference type="RefSeq" id="XP_032813030.1"/>
    </source>
</evidence>
<dbReference type="SUPFAM" id="SSF52833">
    <property type="entry name" value="Thioredoxin-like"/>
    <property type="match status" value="1"/>
</dbReference>
<dbReference type="AlphaFoldDB" id="A0AAJ7T9T7"/>
<dbReference type="RefSeq" id="XP_032813030.1">
    <property type="nucleotide sequence ID" value="XM_032957139.1"/>
</dbReference>
<evidence type="ECO:0000256" key="2">
    <source>
        <dbReference type="ARBA" id="ARBA00023230"/>
    </source>
</evidence>
<keyword evidence="2" id="KW-0834">Unfolded protein response</keyword>
<feature type="region of interest" description="Disordered" evidence="7">
    <location>
        <begin position="419"/>
        <end position="520"/>
    </location>
</feature>
<dbReference type="PROSITE" id="PS50033">
    <property type="entry name" value="UBX"/>
    <property type="match status" value="1"/>
</dbReference>
<proteinExistence type="predicted"/>
<dbReference type="GO" id="GO:0036503">
    <property type="term" value="P:ERAD pathway"/>
    <property type="evidence" value="ECO:0007669"/>
    <property type="project" value="TreeGrafter"/>
</dbReference>
<dbReference type="InterPro" id="IPR029071">
    <property type="entry name" value="Ubiquitin-like_domsf"/>
</dbReference>
<sequence length="520" mass="55823">MLWFDGAIPAAIAEAKKKKFIFVVFICGDDEESVAMSASWEDPEVTEAAAQACVAIKLQAASEPCMQFSQIYPLSGVPSSYFIGESGVPLEVIRGSLSAQELLAKIAHVKQMHIEKGAVEGAPAVASASAPQPSTSTHVLDGSSDGGAQELMEEHGLPLSEEEKAARVERLNRKLEEKRQQKAKDEEESNIRREIERRKLGKDMAEFKQRKEEEQAKRVMDERNREKAEERAAKERIRQQIAQDRAERAARYNREKEEVDAARVAAQQAKEAEKRAKEQQTQQDRTAIARIQYRLPDGSYFTNQFSSETTLAEARTFAQQVVKNAYGDFTLATAFPRRNFTVDDYPRTLQELGLAPSAAIIVLPGNRTAVAARSPGGTSALSVDGLFALMGTLLLPIVAVWRFLGNFLFGQPVQHPPAGHVGGGGGGGGGATAATAAASAAPRAARDPGSSSSSGSAGSGTTDVRGEGAPRRRKPATGTGATGGGGGFKRDGNVYQLGSRGDSDNDDDNNTWNGNSTQQM</sequence>
<dbReference type="CTD" id="23190"/>
<feature type="region of interest" description="Disordered" evidence="7">
    <location>
        <begin position="206"/>
        <end position="238"/>
    </location>
</feature>
<organism evidence="9 10">
    <name type="scientific">Petromyzon marinus</name>
    <name type="common">Sea lamprey</name>
    <dbReference type="NCBI Taxonomy" id="7757"/>
    <lineage>
        <taxon>Eukaryota</taxon>
        <taxon>Metazoa</taxon>
        <taxon>Chordata</taxon>
        <taxon>Craniata</taxon>
        <taxon>Vertebrata</taxon>
        <taxon>Cyclostomata</taxon>
        <taxon>Hyperoartia</taxon>
        <taxon>Petromyzontiformes</taxon>
        <taxon>Petromyzontidae</taxon>
        <taxon>Petromyzon</taxon>
    </lineage>
</organism>
<dbReference type="Gene3D" id="3.40.30.10">
    <property type="entry name" value="Glutaredoxin"/>
    <property type="match status" value="1"/>
</dbReference>
<evidence type="ECO:0000256" key="3">
    <source>
        <dbReference type="ARBA" id="ARBA00038812"/>
    </source>
</evidence>
<evidence type="ECO:0000256" key="1">
    <source>
        <dbReference type="ARBA" id="ARBA00004406"/>
    </source>
</evidence>
<dbReference type="Pfam" id="PF00789">
    <property type="entry name" value="UBX"/>
    <property type="match status" value="1"/>
</dbReference>
<accession>A0AAJ7T9T7</accession>
<evidence type="ECO:0000256" key="7">
    <source>
        <dbReference type="SAM" id="MobiDB-lite"/>
    </source>
</evidence>
<evidence type="ECO:0000256" key="5">
    <source>
        <dbReference type="ARBA" id="ARBA00041575"/>
    </source>
</evidence>
<comment type="subunit">
    <text evidence="3">Directly interacts with VCP. Interacts with UBQLN1. Forms a complex with VCP and UBQLN1.</text>
</comment>
<dbReference type="Gene3D" id="3.10.20.90">
    <property type="entry name" value="Phosphatidylinositol 3-kinase Catalytic Subunit, Chain A, domain 1"/>
    <property type="match status" value="1"/>
</dbReference>
<evidence type="ECO:0000313" key="9">
    <source>
        <dbReference type="Proteomes" id="UP001318040"/>
    </source>
</evidence>
<reference evidence="10" key="1">
    <citation type="submission" date="2025-08" db="UniProtKB">
        <authorList>
            <consortium name="RefSeq"/>
        </authorList>
    </citation>
    <scope>IDENTIFICATION</scope>
    <source>
        <tissue evidence="10">Sperm</tissue>
    </source>
</reference>
<dbReference type="InterPro" id="IPR001012">
    <property type="entry name" value="UBX_dom"/>
</dbReference>
<dbReference type="Pfam" id="PF23187">
    <property type="entry name" value="UBX7_N"/>
    <property type="match status" value="1"/>
</dbReference>
<feature type="compositionally biased region" description="Low complexity" evidence="7">
    <location>
        <begin position="510"/>
        <end position="520"/>
    </location>
</feature>
<dbReference type="CDD" id="cd16117">
    <property type="entry name" value="UBX_UBXN4"/>
    <property type="match status" value="1"/>
</dbReference>
<feature type="compositionally biased region" description="Gly residues" evidence="7">
    <location>
        <begin position="420"/>
        <end position="431"/>
    </location>
</feature>
<evidence type="ECO:0000259" key="8">
    <source>
        <dbReference type="PROSITE" id="PS50033"/>
    </source>
</evidence>
<gene>
    <name evidence="10" type="primary">UBXN4</name>
</gene>
<feature type="domain" description="UBX" evidence="8">
    <location>
        <begin position="284"/>
        <end position="362"/>
    </location>
</feature>
<feature type="compositionally biased region" description="Low complexity" evidence="7">
    <location>
        <begin position="432"/>
        <end position="463"/>
    </location>
</feature>
<comment type="function">
    <text evidence="6">Involved in endoplasmic reticulum-associated protein degradation (ERAD). Acts as a platform to recruit both UBQLN1 and VCP to the ER during ERAD.</text>
</comment>
<name>A0AAJ7T9T7_PETMA</name>
<dbReference type="InterPro" id="IPR036249">
    <property type="entry name" value="Thioredoxin-like_sf"/>
</dbReference>
<dbReference type="Proteomes" id="UP001318040">
    <property type="component" value="Chromosome 19"/>
</dbReference>
<dbReference type="PANTHER" id="PTHR46424">
    <property type="entry name" value="UBX DOMAIN-CONTAINING PROTEIN 4"/>
    <property type="match status" value="1"/>
</dbReference>
<feature type="region of interest" description="Disordered" evidence="7">
    <location>
        <begin position="123"/>
        <end position="149"/>
    </location>
</feature>
<keyword evidence="9" id="KW-1185">Reference proteome</keyword>
<dbReference type="SMART" id="SM00166">
    <property type="entry name" value="UBX"/>
    <property type="match status" value="1"/>
</dbReference>
<dbReference type="GO" id="GO:0006986">
    <property type="term" value="P:response to unfolded protein"/>
    <property type="evidence" value="ECO:0007669"/>
    <property type="project" value="UniProtKB-KW"/>
</dbReference>
<evidence type="ECO:0000256" key="6">
    <source>
        <dbReference type="ARBA" id="ARBA00046062"/>
    </source>
</evidence>
<evidence type="ECO:0000256" key="4">
    <source>
        <dbReference type="ARBA" id="ARBA00040925"/>
    </source>
</evidence>
<dbReference type="SUPFAM" id="SSF54236">
    <property type="entry name" value="Ubiquitin-like"/>
    <property type="match status" value="1"/>
</dbReference>
<dbReference type="GO" id="GO:0005789">
    <property type="term" value="C:endoplasmic reticulum membrane"/>
    <property type="evidence" value="ECO:0007669"/>
    <property type="project" value="UniProtKB-SubCell"/>
</dbReference>
<dbReference type="PANTHER" id="PTHR46424:SF1">
    <property type="entry name" value="UBX DOMAIN-CONTAINING PROTEIN 4"/>
    <property type="match status" value="1"/>
</dbReference>